<dbReference type="RefSeq" id="WP_143158785.1">
    <property type="nucleotide sequence ID" value="NZ_FQYR01000003.1"/>
</dbReference>
<gene>
    <name evidence="1" type="ORF">SAMN02745181_1419</name>
</gene>
<protein>
    <submittedName>
        <fullName evidence="1">Uncharacterized protein</fullName>
    </submittedName>
</protein>
<dbReference type="PROSITE" id="PS51257">
    <property type="entry name" value="PROKAR_LIPOPROTEIN"/>
    <property type="match status" value="1"/>
</dbReference>
<organism evidence="1 2">
    <name type="scientific">Rubritalea squalenifaciens DSM 18772</name>
    <dbReference type="NCBI Taxonomy" id="1123071"/>
    <lineage>
        <taxon>Bacteria</taxon>
        <taxon>Pseudomonadati</taxon>
        <taxon>Verrucomicrobiota</taxon>
        <taxon>Verrucomicrobiia</taxon>
        <taxon>Verrucomicrobiales</taxon>
        <taxon>Rubritaleaceae</taxon>
        <taxon>Rubritalea</taxon>
    </lineage>
</organism>
<dbReference type="Proteomes" id="UP000184510">
    <property type="component" value="Unassembled WGS sequence"/>
</dbReference>
<dbReference type="AlphaFoldDB" id="A0A1M6HAL2"/>
<evidence type="ECO:0000313" key="1">
    <source>
        <dbReference type="EMBL" id="SHJ19271.1"/>
    </source>
</evidence>
<proteinExistence type="predicted"/>
<dbReference type="STRING" id="1123071.SAMN02745181_1419"/>
<dbReference type="EMBL" id="FQYR01000003">
    <property type="protein sequence ID" value="SHJ19271.1"/>
    <property type="molecule type" value="Genomic_DNA"/>
</dbReference>
<reference evidence="1 2" key="1">
    <citation type="submission" date="2016-11" db="EMBL/GenBank/DDBJ databases">
        <authorList>
            <person name="Jaros S."/>
            <person name="Januszkiewicz K."/>
            <person name="Wedrychowicz H."/>
        </authorList>
    </citation>
    <scope>NUCLEOTIDE SEQUENCE [LARGE SCALE GENOMIC DNA]</scope>
    <source>
        <strain evidence="1 2">DSM 18772</strain>
    </source>
</reference>
<keyword evidence="2" id="KW-1185">Reference proteome</keyword>
<dbReference type="InParanoid" id="A0A1M6HAL2"/>
<name>A0A1M6HAL2_9BACT</name>
<dbReference type="OrthoDB" id="9941883at2"/>
<accession>A0A1M6HAL2</accession>
<sequence>MRELSTWPCLALASLTLSLASCSWRITSVDPSKIQTLYHEVDEHATVVPAKYGREYTLNGNMVARYQDFDLALVKTVHVPKELATRKLTAGSHYFYEIRNHEGFLLATFQISPETKEENSTVKINRYEYHFAPGHTPGSVIIFLPYDQMAAHSAQFPDKQLTHI</sequence>
<evidence type="ECO:0000313" key="2">
    <source>
        <dbReference type="Proteomes" id="UP000184510"/>
    </source>
</evidence>